<dbReference type="InterPro" id="IPR008462">
    <property type="entry name" value="CsbD"/>
</dbReference>
<accession>A0ABW5URC1</accession>
<dbReference type="EMBL" id="JBHUMV010000009">
    <property type="protein sequence ID" value="MFD2756158.1"/>
    <property type="molecule type" value="Genomic_DNA"/>
</dbReference>
<dbReference type="RefSeq" id="WP_066483027.1">
    <property type="nucleotide sequence ID" value="NZ_BCNT01000020.1"/>
</dbReference>
<dbReference type="Proteomes" id="UP001597463">
    <property type="component" value="Unassembled WGS sequence"/>
</dbReference>
<dbReference type="Gene3D" id="1.10.1470.10">
    <property type="entry name" value="YjbJ"/>
    <property type="match status" value="1"/>
</dbReference>
<dbReference type="SUPFAM" id="SSF69047">
    <property type="entry name" value="Hypothetical protein YjbJ"/>
    <property type="match status" value="1"/>
</dbReference>
<comment type="similarity">
    <text evidence="1">Belongs to the UPF0337 (CsbD) family.</text>
</comment>
<dbReference type="InterPro" id="IPR036629">
    <property type="entry name" value="YjbJ_sf"/>
</dbReference>
<dbReference type="PANTHER" id="PTHR34977">
    <property type="entry name" value="UPF0337 PROTEIN YJBJ"/>
    <property type="match status" value="1"/>
</dbReference>
<dbReference type="PIRSF" id="PIRSF039008">
    <property type="entry name" value="YjbJ"/>
    <property type="match status" value="1"/>
</dbReference>
<feature type="domain" description="CsbD-like" evidence="2">
    <location>
        <begin position="4"/>
        <end position="56"/>
    </location>
</feature>
<name>A0ABW5URC1_9BURK</name>
<comment type="caution">
    <text evidence="3">The sequence shown here is derived from an EMBL/GenBank/DDBJ whole genome shotgun (WGS) entry which is preliminary data.</text>
</comment>
<evidence type="ECO:0000313" key="4">
    <source>
        <dbReference type="Proteomes" id="UP001597463"/>
    </source>
</evidence>
<dbReference type="InterPro" id="IPR050423">
    <property type="entry name" value="UPF0337_stress_rsp"/>
</dbReference>
<evidence type="ECO:0000313" key="3">
    <source>
        <dbReference type="EMBL" id="MFD2756158.1"/>
    </source>
</evidence>
<evidence type="ECO:0000256" key="1">
    <source>
        <dbReference type="ARBA" id="ARBA00009129"/>
    </source>
</evidence>
<organism evidence="3 4">
    <name type="scientific">Comamonas terrae</name>
    <dbReference type="NCBI Taxonomy" id="673548"/>
    <lineage>
        <taxon>Bacteria</taxon>
        <taxon>Pseudomonadati</taxon>
        <taxon>Pseudomonadota</taxon>
        <taxon>Betaproteobacteria</taxon>
        <taxon>Burkholderiales</taxon>
        <taxon>Comamonadaceae</taxon>
        <taxon>Comamonas</taxon>
    </lineage>
</organism>
<proteinExistence type="inferred from homology"/>
<evidence type="ECO:0000259" key="2">
    <source>
        <dbReference type="Pfam" id="PF05532"/>
    </source>
</evidence>
<dbReference type="Pfam" id="PF05532">
    <property type="entry name" value="CsbD"/>
    <property type="match status" value="1"/>
</dbReference>
<sequence length="72" mass="8505">MNEDRIVGNWKQFKGKIREQWGRLTDDDIDVIAGKKSQLLGKIQERQGLAKEDAEKQLAEWQSRNPDFRFDE</sequence>
<keyword evidence="4" id="KW-1185">Reference proteome</keyword>
<reference evidence="4" key="1">
    <citation type="journal article" date="2019" name="Int. J. Syst. Evol. Microbiol.">
        <title>The Global Catalogue of Microorganisms (GCM) 10K type strain sequencing project: providing services to taxonomists for standard genome sequencing and annotation.</title>
        <authorList>
            <consortium name="The Broad Institute Genomics Platform"/>
            <consortium name="The Broad Institute Genome Sequencing Center for Infectious Disease"/>
            <person name="Wu L."/>
            <person name="Ma J."/>
        </authorList>
    </citation>
    <scope>NUCLEOTIDE SEQUENCE [LARGE SCALE GENOMIC DNA]</scope>
    <source>
        <strain evidence="4">TISTR 1906</strain>
    </source>
</reference>
<protein>
    <submittedName>
        <fullName evidence="3">CsbD family protein</fullName>
    </submittedName>
</protein>
<dbReference type="InterPro" id="IPR026042">
    <property type="entry name" value="YjbJ"/>
</dbReference>
<gene>
    <name evidence="3" type="ORF">ACFSW6_18970</name>
</gene>
<dbReference type="PANTHER" id="PTHR34977:SF1">
    <property type="entry name" value="UPF0337 PROTEIN YJBJ"/>
    <property type="match status" value="1"/>
</dbReference>